<reference evidence="1" key="1">
    <citation type="submission" date="2021-01" db="EMBL/GenBank/DDBJ databases">
        <authorList>
            <consortium name="Genoscope - CEA"/>
            <person name="William W."/>
        </authorList>
    </citation>
    <scope>NUCLEOTIDE SEQUENCE</scope>
</reference>
<dbReference type="AlphaFoldDB" id="A0A8S1SDE6"/>
<keyword evidence="2" id="KW-1185">Reference proteome</keyword>
<protein>
    <submittedName>
        <fullName evidence="1">Uncharacterized protein</fullName>
    </submittedName>
</protein>
<evidence type="ECO:0000313" key="2">
    <source>
        <dbReference type="Proteomes" id="UP000689195"/>
    </source>
</evidence>
<accession>A0A8S1SDE6</accession>
<name>A0A8S1SDE6_9CILI</name>
<dbReference type="Proteomes" id="UP000689195">
    <property type="component" value="Unassembled WGS sequence"/>
</dbReference>
<organism evidence="1 2">
    <name type="scientific">Paramecium pentaurelia</name>
    <dbReference type="NCBI Taxonomy" id="43138"/>
    <lineage>
        <taxon>Eukaryota</taxon>
        <taxon>Sar</taxon>
        <taxon>Alveolata</taxon>
        <taxon>Ciliophora</taxon>
        <taxon>Intramacronucleata</taxon>
        <taxon>Oligohymenophorea</taxon>
        <taxon>Peniculida</taxon>
        <taxon>Parameciidae</taxon>
        <taxon>Paramecium</taxon>
    </lineage>
</organism>
<sequence length="315" mass="37662">MKDISFRGFLSLKNIKNPQYKIEQLLDHRKDKYVRDILPIKIQNFEIERLEWVDFVGKPNEEMPWIAHCYWNIMYDYQMIEEKEEPLIKQQLSPILPLKQSNEAQDFDYKQDLQQQPQIISNKLSEFQEQKSLRQQIPNLQHKLLSLPRINNRLFNKHQSFSTRVSSVQSIIGISTSKNSSPQHKVARSNSSFSLKRQSPTRQKIKLSVSCKFSEKSWAKSFSDAQLLEHETGHYLIGWICALEFKRQIEQLGIMMSDNHSNEIKSIFQTNLRIFLKIEKDYDEETNHYFNINQQQQWNHTIKEQLLLYEMYFNN</sequence>
<proteinExistence type="predicted"/>
<comment type="caution">
    <text evidence="1">The sequence shown here is derived from an EMBL/GenBank/DDBJ whole genome shotgun (WGS) entry which is preliminary data.</text>
</comment>
<dbReference type="EMBL" id="CAJJDO010000005">
    <property type="protein sequence ID" value="CAD8136714.1"/>
    <property type="molecule type" value="Genomic_DNA"/>
</dbReference>
<evidence type="ECO:0000313" key="1">
    <source>
        <dbReference type="EMBL" id="CAD8136714.1"/>
    </source>
</evidence>
<gene>
    <name evidence="1" type="ORF">PPENT_87.1.T0050289</name>
</gene>